<reference evidence="1 4" key="1">
    <citation type="journal article" date="2019" name="Nat. Med.">
        <title>A library of human gut bacterial isolates paired with longitudinal multiomics data enables mechanistic microbiome research.</title>
        <authorList>
            <person name="Poyet M."/>
            <person name="Groussin M."/>
            <person name="Gibbons S.M."/>
            <person name="Avila-Pacheco J."/>
            <person name="Jiang X."/>
            <person name="Kearney S.M."/>
            <person name="Perrotta A.R."/>
            <person name="Berdy B."/>
            <person name="Zhao S."/>
            <person name="Lieberman T.D."/>
            <person name="Swanson P.K."/>
            <person name="Smith M."/>
            <person name="Roesemann S."/>
            <person name="Alexander J.E."/>
            <person name="Rich S.A."/>
            <person name="Livny J."/>
            <person name="Vlamakis H."/>
            <person name="Clish C."/>
            <person name="Bullock K."/>
            <person name="Deik A."/>
            <person name="Scott J."/>
            <person name="Pierce K.A."/>
            <person name="Xavier R.J."/>
            <person name="Alm E.J."/>
        </authorList>
    </citation>
    <scope>NUCLEOTIDE SEQUENCE [LARGE SCALE GENOMIC DNA]</scope>
    <source>
        <strain evidence="1 4">BIOML-A1</strain>
    </source>
</reference>
<dbReference type="EMBL" id="RCXL01000037">
    <property type="protein sequence ID" value="RYT69238.1"/>
    <property type="molecule type" value="Genomic_DNA"/>
</dbReference>
<reference evidence="2 3" key="2">
    <citation type="journal article" date="2019" name="Science, e1252229">
        <title>Invertible promoters mediate bacterial phase variation, antibiotic resistance, and host adaptation in the gut.</title>
        <authorList>
            <person name="Jiang X."/>
            <person name="Hall A.B."/>
            <person name="Arthur T.D."/>
            <person name="Plichta D.R."/>
            <person name="Covington C.T."/>
            <person name="Poyet M."/>
            <person name="Crothers J."/>
            <person name="Moses P.L."/>
            <person name="Tolonen A.C."/>
            <person name="Vlamakis H."/>
            <person name="Alm E.J."/>
            <person name="Xavier R.J."/>
        </authorList>
    </citation>
    <scope>NUCLEOTIDE SEQUENCE [LARGE SCALE GENOMIC DNA]</scope>
    <source>
        <strain evidence="3">bj_0095</strain>
        <strain evidence="2">Bj_0095</strain>
    </source>
</reference>
<evidence type="ECO:0000313" key="1">
    <source>
        <dbReference type="EMBL" id="KAA5269315.1"/>
    </source>
</evidence>
<comment type="caution">
    <text evidence="2">The sequence shown here is derived from an EMBL/GenBank/DDBJ whole genome shotgun (WGS) entry which is preliminary data.</text>
</comment>
<gene>
    <name evidence="2" type="primary">mobC</name>
    <name evidence="2" type="ORF">EAJ03_17315</name>
    <name evidence="1" type="ORF">F2Z23_17725</name>
</gene>
<dbReference type="InterPro" id="IPR053842">
    <property type="entry name" value="NikA-like"/>
</dbReference>
<name>A0A4Q5GLJ1_9BACE</name>
<evidence type="ECO:0000313" key="2">
    <source>
        <dbReference type="EMBL" id="RYT69238.1"/>
    </source>
</evidence>
<keyword evidence="4" id="KW-1185">Reference proteome</keyword>
<dbReference type="Proteomes" id="UP000335496">
    <property type="component" value="Unassembled WGS sequence"/>
</dbReference>
<organism evidence="2 3">
    <name type="scientific">Bacteroides eggerthii</name>
    <dbReference type="NCBI Taxonomy" id="28111"/>
    <lineage>
        <taxon>Bacteria</taxon>
        <taxon>Pseudomonadati</taxon>
        <taxon>Bacteroidota</taxon>
        <taxon>Bacteroidia</taxon>
        <taxon>Bacteroidales</taxon>
        <taxon>Bacteroidaceae</taxon>
        <taxon>Bacteroides</taxon>
    </lineage>
</organism>
<dbReference type="Pfam" id="PF21983">
    <property type="entry name" value="NikA-like"/>
    <property type="match status" value="1"/>
</dbReference>
<dbReference type="Proteomes" id="UP000291917">
    <property type="component" value="Unassembled WGS sequence"/>
</dbReference>
<accession>A0A4Q5GLJ1</accession>
<evidence type="ECO:0000313" key="3">
    <source>
        <dbReference type="Proteomes" id="UP000291917"/>
    </source>
</evidence>
<dbReference type="AlphaFoldDB" id="A0A4Q5GLJ1"/>
<proteinExistence type="predicted"/>
<dbReference type="EMBL" id="VVZX01000035">
    <property type="protein sequence ID" value="KAA5269315.1"/>
    <property type="molecule type" value="Genomic_DNA"/>
</dbReference>
<sequence length="102" mass="11722">MKDTRNKIIILRLTEEEKEQAVKAAKEVGLTLSSYVRKMILGNKIVPKTDVQTLFELNKIGVNLNQLVRHINMLPVEENIVSSLDDINTFIRELKNITSRFV</sequence>
<protein>
    <submittedName>
        <fullName evidence="1">MobC family plasmid mobilization relaxosome protein</fullName>
    </submittedName>
    <submittedName>
        <fullName evidence="2">Plasmid mobilization relaxosome protein MobC</fullName>
    </submittedName>
</protein>
<evidence type="ECO:0000313" key="4">
    <source>
        <dbReference type="Proteomes" id="UP000335496"/>
    </source>
</evidence>
<dbReference type="RefSeq" id="WP_130089155.1">
    <property type="nucleotide sequence ID" value="NZ_RCXL01000037.1"/>
</dbReference>